<evidence type="ECO:0008006" key="3">
    <source>
        <dbReference type="Google" id="ProtNLM"/>
    </source>
</evidence>
<accession>A0A1U9KGM8</accession>
<dbReference type="InterPro" id="IPR021109">
    <property type="entry name" value="Peptidase_aspartic_dom_sf"/>
</dbReference>
<gene>
    <name evidence="1" type="ORF">A0U92_09210</name>
</gene>
<evidence type="ECO:0000313" key="2">
    <source>
        <dbReference type="Proteomes" id="UP000188937"/>
    </source>
</evidence>
<dbReference type="EMBL" id="CP014692">
    <property type="protein sequence ID" value="AQS84926.1"/>
    <property type="molecule type" value="Genomic_DNA"/>
</dbReference>
<keyword evidence="2" id="KW-1185">Reference proteome</keyword>
<dbReference type="Proteomes" id="UP000188937">
    <property type="component" value="Chromosome"/>
</dbReference>
<evidence type="ECO:0000313" key="1">
    <source>
        <dbReference type="EMBL" id="AQS84926.1"/>
    </source>
</evidence>
<dbReference type="KEGG" id="aace:A0U92_09210"/>
<dbReference type="Pfam" id="PF13650">
    <property type="entry name" value="Asp_protease_2"/>
    <property type="match status" value="1"/>
</dbReference>
<dbReference type="STRING" id="435.A0U92_09210"/>
<protein>
    <recommendedName>
        <fullName evidence="3">Peptidase A2 domain-containing protein</fullName>
    </recommendedName>
</protein>
<reference evidence="1 2" key="1">
    <citation type="submission" date="2016-03" db="EMBL/GenBank/DDBJ databases">
        <title>Acetic acid bacteria sequencing.</title>
        <authorList>
            <person name="Brandt J."/>
            <person name="Jakob F."/>
            <person name="Vogel R.F."/>
        </authorList>
    </citation>
    <scope>NUCLEOTIDE SEQUENCE [LARGE SCALE GENOMIC DNA]</scope>
    <source>
        <strain evidence="1 2">TMW2.1153</strain>
    </source>
</reference>
<sequence length="480" mass="52063">MRSSLFNLGLRTVFTAFFLTGVTALSPVMAHAQSEKIASGKIAAFDKSMIHQDPDGSYYLSARDKLGVLLEMEDGDVIGLSKIIDQLKASPTASPLEKVFEARLSLAAIQRTAGNFPASNEQLDKLAHALGPIADPERMVTPLGLIIATMRAGNFFLDGDIHAWAVAVDALRRQYFEPLQAFYHMPGLTVRNASQLDLVVSPDTIPEQSVTLSKGETIPFWQSTELVNGHQQINAKGRVTVDGEKTDAVFDTGSATLSVPSGFARRHNLRVIAKSSLIRDGVGHSPFATTQFVIVPSLNIGGTVFRNQIASVTSPDSPVIVGLQQLLKLSHVTFSKTGLEFGPEKALNCTGPFVLATFRSGQKAWLMDIVTLNGSQDFTIVDTGSNMPEILEVNTPSLTPSLRQHAFREHSATIAGEQTATVAVEDSSVAFGTQQLMTPVRYKQTPAHLRPLLTTAILNYGTIQFDRNSRVFCVNLQTTR</sequence>
<dbReference type="Gene3D" id="2.40.70.10">
    <property type="entry name" value="Acid Proteases"/>
    <property type="match status" value="1"/>
</dbReference>
<proteinExistence type="predicted"/>
<dbReference type="AlphaFoldDB" id="A0A1U9KGM8"/>
<dbReference type="OrthoDB" id="7260899at2"/>
<name>A0A1U9KGM8_ACEAC</name>
<dbReference type="RefSeq" id="WP_077812967.1">
    <property type="nucleotide sequence ID" value="NZ_CP014692.1"/>
</dbReference>
<organism evidence="1 2">
    <name type="scientific">Acetobacter aceti</name>
    <dbReference type="NCBI Taxonomy" id="435"/>
    <lineage>
        <taxon>Bacteria</taxon>
        <taxon>Pseudomonadati</taxon>
        <taxon>Pseudomonadota</taxon>
        <taxon>Alphaproteobacteria</taxon>
        <taxon>Acetobacterales</taxon>
        <taxon>Acetobacteraceae</taxon>
        <taxon>Acetobacter</taxon>
        <taxon>Acetobacter subgen. Acetobacter</taxon>
    </lineage>
</organism>